<proteinExistence type="predicted"/>
<dbReference type="OrthoDB" id="8062037at2759"/>
<sequence>MSLPSTGSPYPPQLHLSIPPSTTSFKRSFEQFGFDLDDSPIPGNDGGSNQLDQGSGSSSGPGGSGLRPGPSVGAGTASAIGRDNNRNKRARSASSETNSSSGRSSRSNYQSVSSGSSSMHRLSARPSLEVPPRLPTPDVDVDMSDVSDAAQPFPVSASAPGATPPLMPSTSMNFPEAYSIAFQTIHGETSPTSPPVLPPLRLDVDHEEEPFTASPEQVPALNGDEPPRIHIDLPQAPLRIIEDEEEGPEAALALPNPPTLPPIPTGDLFEPAPQNLSDHLPPSPSLYELRQWIGETASPSAEARSDVADPGTSRVLLAAPSHSSTSPTNADGERLSPARNRLQRSLGDFLSVVVESDGDSPISSLFPERRDEASRRQTDSAEARRRMREGPSAVTSSYRPTTLSSIFTRRNSSFAEDDGDSSNPHDELLTSTAARDPPRPSTRAYNSSSANGPSSYRSTVPSAPRWPSLGQRSTRRTWLGDPTSLDFDSSSDDEAEPALPDPTRPYSGPFAFSSSTRRALMEERVFGRPTDHSSTPPSQPFSARPPRQVSFRPSSSSLIGETISDVRVRELNRHGLGFPTSSSTSSSTGTFASATQGTGSRSYPSTRANTSTFDLPRIQPSATSQSSILEDIADRMAFDRTATQAENRGPSATVQPPQPSAPSSFPTFYPTTLHDRRYPDFDLRTTPRSTGAPVRPSFPSFFDYDMAMAHDSESSGESSPVFEATPSRTQPSEIDTSRASFFPPAIPSPNLDLSFTANTEGSSAQSNDRSTYHRRNSSGSGFGQELTTTTASSLNSWPPFPDFPFAFDVFTNDLSHIHPSPSIEDPNPPLPSSHGSSSLPRSRLNSIPAPSATTSLGVAGSASSSSRRESLWESRGREVMESRYYHLSASTRERDEDERRRRTQEAYPYPRDDLRSSGPTFYPSFTSSPTNSSSVLPPSSSDPALASRTGHSAAATAGGRGDTSGGAIASRFIPGPFSNTMRALERERNAADTSRSFRQQHGHQDPVSAPARPRNPIGSPERTTTSAPRVQSHAPIPIPGAGSRGDSSATVNPAMTFHRQSRRSSFTGASDQQSAYTSTQRFTEDITPAVRRLREMQALHDRVLQVQLSSQTASTRLTGTGSTPSEPPRRTVHTQPLPQDVSAHPSPYSGTVTGTGRDSSTPSGPGGLSRLPASRTAPSSTIPATASTGRQAYTEDSSRPFAQAIESLREPRQGSGLSALGETVRRRARFEQLAEETGAMNRERARIIRAEYVNRRRHTLNLRGFSLGDFMRDEEFDESYEALLSLSSVVGDARPRGTSPTVLNTMEKGKYADWATAEGDKRCPICLDDYTPSDEVMKLKNCSHWLHEGCLDQWLKGANTCPVCRNQVNGAATKFGLDRMPTRESTTTNPANPTSSVSNTNNSTINTRARALSGYTPPRTGPSSPPSSRPTPGYYNYSLRRDPDDDDDSSGLGPSGHGTTSNSSSNSFGNFHRFL</sequence>
<feature type="region of interest" description="Disordered" evidence="5">
    <location>
        <begin position="527"/>
        <end position="558"/>
    </location>
</feature>
<evidence type="ECO:0000256" key="1">
    <source>
        <dbReference type="ARBA" id="ARBA00022723"/>
    </source>
</evidence>
<feature type="region of interest" description="Disordered" evidence="5">
    <location>
        <begin position="242"/>
        <end position="342"/>
    </location>
</feature>
<name>A0A4Y7T195_COPMI</name>
<feature type="compositionally biased region" description="Low complexity" evidence="5">
    <location>
        <begin position="580"/>
        <end position="600"/>
    </location>
</feature>
<feature type="compositionally biased region" description="Polar residues" evidence="5">
    <location>
        <begin position="601"/>
        <end position="613"/>
    </location>
</feature>
<feature type="compositionally biased region" description="Basic and acidic residues" evidence="5">
    <location>
        <begin position="866"/>
        <end position="875"/>
    </location>
</feature>
<dbReference type="SUPFAM" id="SSF57850">
    <property type="entry name" value="RING/U-box"/>
    <property type="match status" value="1"/>
</dbReference>
<evidence type="ECO:0000256" key="2">
    <source>
        <dbReference type="ARBA" id="ARBA00022771"/>
    </source>
</evidence>
<feature type="compositionally biased region" description="Pro residues" evidence="5">
    <location>
        <begin position="255"/>
        <end position="264"/>
    </location>
</feature>
<feature type="region of interest" description="Disordered" evidence="5">
    <location>
        <begin position="710"/>
        <end position="793"/>
    </location>
</feature>
<keyword evidence="8" id="KW-1185">Reference proteome</keyword>
<accession>A0A4Y7T195</accession>
<feature type="region of interest" description="Disordered" evidence="5">
    <location>
        <begin position="1"/>
        <end position="172"/>
    </location>
</feature>
<evidence type="ECO:0000313" key="7">
    <source>
        <dbReference type="EMBL" id="TEB27930.1"/>
    </source>
</evidence>
<feature type="compositionally biased region" description="Polar residues" evidence="5">
    <location>
        <begin position="443"/>
        <end position="461"/>
    </location>
</feature>
<feature type="compositionally biased region" description="Polar residues" evidence="5">
    <location>
        <begin position="726"/>
        <end position="739"/>
    </location>
</feature>
<keyword evidence="2 4" id="KW-0863">Zinc-finger</keyword>
<dbReference type="InterPro" id="IPR013083">
    <property type="entry name" value="Znf_RING/FYVE/PHD"/>
</dbReference>
<keyword evidence="3" id="KW-0862">Zinc</keyword>
<dbReference type="SMART" id="SM00184">
    <property type="entry name" value="RING"/>
    <property type="match status" value="1"/>
</dbReference>
<feature type="region of interest" description="Disordered" evidence="5">
    <location>
        <begin position="1375"/>
        <end position="1475"/>
    </location>
</feature>
<dbReference type="GO" id="GO:0016567">
    <property type="term" value="P:protein ubiquitination"/>
    <property type="evidence" value="ECO:0007669"/>
    <property type="project" value="TreeGrafter"/>
</dbReference>
<feature type="region of interest" description="Disordered" evidence="5">
    <location>
        <begin position="645"/>
        <end position="664"/>
    </location>
</feature>
<feature type="compositionally biased region" description="Gly residues" evidence="5">
    <location>
        <begin position="57"/>
        <end position="66"/>
    </location>
</feature>
<dbReference type="Gene3D" id="3.30.40.10">
    <property type="entry name" value="Zinc/RING finger domain, C3HC4 (zinc finger)"/>
    <property type="match status" value="1"/>
</dbReference>
<feature type="compositionally biased region" description="Polar residues" evidence="5">
    <location>
        <begin position="751"/>
        <end position="769"/>
    </location>
</feature>
<feature type="compositionally biased region" description="Low complexity" evidence="5">
    <location>
        <begin position="832"/>
        <end position="844"/>
    </location>
</feature>
<evidence type="ECO:0000256" key="3">
    <source>
        <dbReference type="ARBA" id="ARBA00022833"/>
    </source>
</evidence>
<feature type="compositionally biased region" description="Low complexity" evidence="5">
    <location>
        <begin position="1385"/>
        <end position="1418"/>
    </location>
</feature>
<evidence type="ECO:0000256" key="5">
    <source>
        <dbReference type="SAM" id="MobiDB-lite"/>
    </source>
</evidence>
<dbReference type="STRING" id="71717.A0A4Y7T195"/>
<feature type="compositionally biased region" description="Basic and acidic residues" evidence="5">
    <location>
        <begin position="891"/>
        <end position="915"/>
    </location>
</feature>
<feature type="region of interest" description="Disordered" evidence="5">
    <location>
        <begin position="889"/>
        <end position="1080"/>
    </location>
</feature>
<evidence type="ECO:0000259" key="6">
    <source>
        <dbReference type="PROSITE" id="PS50089"/>
    </source>
</evidence>
<feature type="compositionally biased region" description="Low complexity" evidence="5">
    <location>
        <begin position="1457"/>
        <end position="1475"/>
    </location>
</feature>
<feature type="compositionally biased region" description="Low complexity" evidence="5">
    <location>
        <begin position="916"/>
        <end position="943"/>
    </location>
</feature>
<feature type="compositionally biased region" description="Polar residues" evidence="5">
    <location>
        <begin position="1063"/>
        <end position="1080"/>
    </location>
</feature>
<dbReference type="GO" id="GO:0061630">
    <property type="term" value="F:ubiquitin protein ligase activity"/>
    <property type="evidence" value="ECO:0007669"/>
    <property type="project" value="TreeGrafter"/>
</dbReference>
<feature type="compositionally biased region" description="Low complexity" evidence="5">
    <location>
        <begin position="851"/>
        <end position="865"/>
    </location>
</feature>
<reference evidence="7 8" key="1">
    <citation type="journal article" date="2019" name="Nat. Ecol. Evol.">
        <title>Megaphylogeny resolves global patterns of mushroom evolution.</title>
        <authorList>
            <person name="Varga T."/>
            <person name="Krizsan K."/>
            <person name="Foldi C."/>
            <person name="Dima B."/>
            <person name="Sanchez-Garcia M."/>
            <person name="Sanchez-Ramirez S."/>
            <person name="Szollosi G.J."/>
            <person name="Szarkandi J.G."/>
            <person name="Papp V."/>
            <person name="Albert L."/>
            <person name="Andreopoulos W."/>
            <person name="Angelini C."/>
            <person name="Antonin V."/>
            <person name="Barry K.W."/>
            <person name="Bougher N.L."/>
            <person name="Buchanan P."/>
            <person name="Buyck B."/>
            <person name="Bense V."/>
            <person name="Catcheside P."/>
            <person name="Chovatia M."/>
            <person name="Cooper J."/>
            <person name="Damon W."/>
            <person name="Desjardin D."/>
            <person name="Finy P."/>
            <person name="Geml J."/>
            <person name="Haridas S."/>
            <person name="Hughes K."/>
            <person name="Justo A."/>
            <person name="Karasinski D."/>
            <person name="Kautmanova I."/>
            <person name="Kiss B."/>
            <person name="Kocsube S."/>
            <person name="Kotiranta H."/>
            <person name="LaButti K.M."/>
            <person name="Lechner B.E."/>
            <person name="Liimatainen K."/>
            <person name="Lipzen A."/>
            <person name="Lukacs Z."/>
            <person name="Mihaltcheva S."/>
            <person name="Morgado L.N."/>
            <person name="Niskanen T."/>
            <person name="Noordeloos M.E."/>
            <person name="Ohm R.A."/>
            <person name="Ortiz-Santana B."/>
            <person name="Ovrebo C."/>
            <person name="Racz N."/>
            <person name="Riley R."/>
            <person name="Savchenko A."/>
            <person name="Shiryaev A."/>
            <person name="Soop K."/>
            <person name="Spirin V."/>
            <person name="Szebenyi C."/>
            <person name="Tomsovsky M."/>
            <person name="Tulloss R.E."/>
            <person name="Uehling J."/>
            <person name="Grigoriev I.V."/>
            <person name="Vagvolgyi C."/>
            <person name="Papp T."/>
            <person name="Martin F.M."/>
            <person name="Miettinen O."/>
            <person name="Hibbett D.S."/>
            <person name="Nagy L.G."/>
        </authorList>
    </citation>
    <scope>NUCLEOTIDE SEQUENCE [LARGE SCALE GENOMIC DNA]</scope>
    <source>
        <strain evidence="7 8">FP101781</strain>
    </source>
</reference>
<organism evidence="7 8">
    <name type="scientific">Coprinellus micaceus</name>
    <name type="common">Glistening ink-cap mushroom</name>
    <name type="synonym">Coprinus micaceus</name>
    <dbReference type="NCBI Taxonomy" id="71717"/>
    <lineage>
        <taxon>Eukaryota</taxon>
        <taxon>Fungi</taxon>
        <taxon>Dikarya</taxon>
        <taxon>Basidiomycota</taxon>
        <taxon>Agaricomycotina</taxon>
        <taxon>Agaricomycetes</taxon>
        <taxon>Agaricomycetidae</taxon>
        <taxon>Agaricales</taxon>
        <taxon>Agaricineae</taxon>
        <taxon>Psathyrellaceae</taxon>
        <taxon>Coprinellus</taxon>
    </lineage>
</organism>
<protein>
    <recommendedName>
        <fullName evidence="6">RING-type domain-containing protein</fullName>
    </recommendedName>
</protein>
<dbReference type="Pfam" id="PF13639">
    <property type="entry name" value="zf-RING_2"/>
    <property type="match status" value="1"/>
</dbReference>
<evidence type="ECO:0000313" key="8">
    <source>
        <dbReference type="Proteomes" id="UP000298030"/>
    </source>
</evidence>
<dbReference type="EMBL" id="QPFP01000036">
    <property type="protein sequence ID" value="TEB27930.1"/>
    <property type="molecule type" value="Genomic_DNA"/>
</dbReference>
<feature type="compositionally biased region" description="Low complexity" evidence="5">
    <location>
        <begin position="92"/>
        <end position="125"/>
    </location>
</feature>
<dbReference type="PANTHER" id="PTHR45969">
    <property type="entry name" value="RING ZINC FINGER PROTEIN-RELATED"/>
    <property type="match status" value="1"/>
</dbReference>
<dbReference type="Proteomes" id="UP000298030">
    <property type="component" value="Unassembled WGS sequence"/>
</dbReference>
<feature type="domain" description="RING-type" evidence="6">
    <location>
        <begin position="1323"/>
        <end position="1365"/>
    </location>
</feature>
<evidence type="ECO:0000256" key="4">
    <source>
        <dbReference type="PROSITE-ProRule" id="PRU00175"/>
    </source>
</evidence>
<feature type="region of interest" description="Disordered" evidence="5">
    <location>
        <begin position="1110"/>
        <end position="1197"/>
    </location>
</feature>
<feature type="compositionally biased region" description="Polar residues" evidence="5">
    <location>
        <begin position="1110"/>
        <end position="1124"/>
    </location>
</feature>
<feature type="region of interest" description="Disordered" evidence="5">
    <location>
        <begin position="185"/>
        <end position="230"/>
    </location>
</feature>
<feature type="compositionally biased region" description="Pro residues" evidence="5">
    <location>
        <begin position="1419"/>
        <end position="1429"/>
    </location>
</feature>
<feature type="compositionally biased region" description="Polar residues" evidence="5">
    <location>
        <begin position="393"/>
        <end position="414"/>
    </location>
</feature>
<gene>
    <name evidence="7" type="ORF">FA13DRAFT_1776230</name>
</gene>
<feature type="region of interest" description="Disordered" evidence="5">
    <location>
        <begin position="818"/>
        <end position="875"/>
    </location>
</feature>
<feature type="region of interest" description="Disordered" evidence="5">
    <location>
        <begin position="574"/>
        <end position="624"/>
    </location>
</feature>
<feature type="compositionally biased region" description="Low complexity" evidence="5">
    <location>
        <begin position="650"/>
        <end position="664"/>
    </location>
</feature>
<feature type="compositionally biased region" description="Low complexity" evidence="5">
    <location>
        <begin position="47"/>
        <end position="56"/>
    </location>
</feature>
<feature type="region of interest" description="Disordered" evidence="5">
    <location>
        <begin position="354"/>
        <end position="512"/>
    </location>
</feature>
<comment type="caution">
    <text evidence="7">The sequence shown here is derived from an EMBL/GenBank/DDBJ whole genome shotgun (WGS) entry which is preliminary data.</text>
</comment>
<dbReference type="PROSITE" id="PS50089">
    <property type="entry name" value="ZF_RING_2"/>
    <property type="match status" value="1"/>
</dbReference>
<dbReference type="GO" id="GO:0008270">
    <property type="term" value="F:zinc ion binding"/>
    <property type="evidence" value="ECO:0007669"/>
    <property type="project" value="UniProtKB-KW"/>
</dbReference>
<feature type="compositionally biased region" description="Basic and acidic residues" evidence="5">
    <location>
        <begin position="367"/>
        <end position="384"/>
    </location>
</feature>
<dbReference type="InterPro" id="IPR001841">
    <property type="entry name" value="Znf_RING"/>
</dbReference>
<dbReference type="PANTHER" id="PTHR45969:SF69">
    <property type="entry name" value="FINGER DOMAIN PROTEIN, PUTATIVE (AFU_ORTHOLOGUE AFUA_3G12190)-RELATED"/>
    <property type="match status" value="1"/>
</dbReference>
<feature type="compositionally biased region" description="Polar residues" evidence="5">
    <location>
        <begin position="1176"/>
        <end position="1195"/>
    </location>
</feature>
<dbReference type="CDD" id="cd16461">
    <property type="entry name" value="RING-H2_EL5-like"/>
    <property type="match status" value="1"/>
</dbReference>
<keyword evidence="1" id="KW-0479">Metal-binding</keyword>
<feature type="compositionally biased region" description="Polar residues" evidence="5">
    <location>
        <begin position="1148"/>
        <end position="1163"/>
    </location>
</feature>